<feature type="region of interest" description="Disordered" evidence="1">
    <location>
        <begin position="618"/>
        <end position="650"/>
    </location>
</feature>
<dbReference type="SUPFAM" id="SSF52047">
    <property type="entry name" value="RNI-like"/>
    <property type="match status" value="1"/>
</dbReference>
<dbReference type="Gene3D" id="3.80.10.10">
    <property type="entry name" value="Ribonuclease Inhibitor"/>
    <property type="match status" value="1"/>
</dbReference>
<proteinExistence type="predicted"/>
<sequence>MQEALSLSEIRTHIGLFLITTNDSKRDLIACMNVCKDWRTDFRRLLYRDLVLGHRTFQPILGPIQWRAYGIHTQSLVLEEPSVMQKVNPIVIRGRYSGMGSNNGSGQGTKSILRSSDYNLDPIQYCPNLLHLTIRLSSISQGLCCWTREGDDDDYGHDDNDSLGAAPPARVRTTVAFRYDRQNQPWFVKSSNRILALLEYHPNLRSFRWIGDSNVHMERIGRHLLSKQLPHRLVDLALDSLTATCAEINRIIENCPELRRLSLRYLHLVSTATWPDLDEVQQNMSALSIAPTLPPSSPLSPIPSQPTLHLARIQSLTLDRPQFLAPGVLNIHGPALQHLELVDCAFPPSFLAEIDRSRIEGSPLVLTHRHVVEWNCPMLIRFKHDRGSLMPEAFTHNLLPSTKNSFRSLLLLKLTLQPTFISDLIAHPSLCQQLTHLDLSGSERIKSTDLQSLLCHLPALLDFKGPAGVLWGEDIFQSSKPWACLKLQRLQMLICLARPDSGLWETDNLFFGFPLWDAHPPDSNRFLQVQKSVFLQLGQLTDLEVLDLSGGYGIEQFLHEVPRGLPWTLEAGLETLQRLGRMRELTVSGWENKMTRREAQWFRQWWPELRSIRTKNDGAFSRRSQSQAPQQQQQQQQRQQLHQHQQQQEVDKPVSEDLVVGWLAFQMCLHQEWPARFPDPTT</sequence>
<accession>A0A9P5S3F0</accession>
<evidence type="ECO:0000313" key="2">
    <source>
        <dbReference type="EMBL" id="KAF9154136.1"/>
    </source>
</evidence>
<gene>
    <name evidence="2" type="ORF">BG015_001770</name>
</gene>
<organism evidence="2 3">
    <name type="scientific">Linnemannia schmuckeri</name>
    <dbReference type="NCBI Taxonomy" id="64567"/>
    <lineage>
        <taxon>Eukaryota</taxon>
        <taxon>Fungi</taxon>
        <taxon>Fungi incertae sedis</taxon>
        <taxon>Mucoromycota</taxon>
        <taxon>Mortierellomycotina</taxon>
        <taxon>Mortierellomycetes</taxon>
        <taxon>Mortierellales</taxon>
        <taxon>Mortierellaceae</taxon>
        <taxon>Linnemannia</taxon>
    </lineage>
</organism>
<dbReference type="AlphaFoldDB" id="A0A9P5S3F0"/>
<evidence type="ECO:0000256" key="1">
    <source>
        <dbReference type="SAM" id="MobiDB-lite"/>
    </source>
</evidence>
<evidence type="ECO:0000313" key="3">
    <source>
        <dbReference type="Proteomes" id="UP000748756"/>
    </source>
</evidence>
<feature type="compositionally biased region" description="Low complexity" evidence="1">
    <location>
        <begin position="621"/>
        <end position="648"/>
    </location>
</feature>
<keyword evidence="3" id="KW-1185">Reference proteome</keyword>
<name>A0A9P5S3F0_9FUNG</name>
<protein>
    <submittedName>
        <fullName evidence="2">Uncharacterized protein</fullName>
    </submittedName>
</protein>
<dbReference type="InterPro" id="IPR032675">
    <property type="entry name" value="LRR_dom_sf"/>
</dbReference>
<comment type="caution">
    <text evidence="2">The sequence shown here is derived from an EMBL/GenBank/DDBJ whole genome shotgun (WGS) entry which is preliminary data.</text>
</comment>
<dbReference type="OrthoDB" id="2373389at2759"/>
<dbReference type="Proteomes" id="UP000748756">
    <property type="component" value="Unassembled WGS sequence"/>
</dbReference>
<reference evidence="2" key="1">
    <citation type="journal article" date="2020" name="Fungal Divers.">
        <title>Resolving the Mortierellaceae phylogeny through synthesis of multi-gene phylogenetics and phylogenomics.</title>
        <authorList>
            <person name="Vandepol N."/>
            <person name="Liber J."/>
            <person name="Desiro A."/>
            <person name="Na H."/>
            <person name="Kennedy M."/>
            <person name="Barry K."/>
            <person name="Grigoriev I.V."/>
            <person name="Miller A.N."/>
            <person name="O'Donnell K."/>
            <person name="Stajich J.E."/>
            <person name="Bonito G."/>
        </authorList>
    </citation>
    <scope>NUCLEOTIDE SEQUENCE</scope>
    <source>
        <strain evidence="2">NRRL 6426</strain>
    </source>
</reference>
<dbReference type="EMBL" id="JAAAUQ010000133">
    <property type="protein sequence ID" value="KAF9154136.1"/>
    <property type="molecule type" value="Genomic_DNA"/>
</dbReference>